<feature type="signal peptide" evidence="3">
    <location>
        <begin position="1"/>
        <end position="20"/>
    </location>
</feature>
<sequence>MNSVLRSVVVVWVLAHSSESFLTQSPNMLAPSSMRATVSCGVKSIRKLNIVCRMRSPGSDKNKPESPQMPKRSRASRGSSTRTGRAHVSATGAGTLEREKIEYGAYKGRRENDDAPRSNEMPPQNSSPFIFTMSKGRSFDRSSGESEIVPNGEDPTKFEAWNMLSPLRNGVSNLGENILRNLPTLNARSDFEIPDENLKQKPSWTESEYKETSSIRFRDGWAESFPSAVDAASGDINKLPTRIPFLFGTQRGKRAAMAVLAPPESTSLYKRIPFLLGSTRPPSEFITSAAGIGMGEDVSNEEEELRALMIARQRAEHAMQALQRNRGGQSGDVKPFSNTMPSFVPTRPSSPFAVNVGTPNVQGSNEAAVLEVCSFDESILCNDMHLIGRQKRTVTKIGRLESASFALWGKKVLTGVSEWVLRVEKQTGVIFVGVMEEPQFPSHGFARNLGTRAWMLGSYGYVCKTERWGQRSLTEDAKRQVGDPRVGALSFGTGTIIRIVHDRNSCSLTFEISNEKKFTIPDVSPIARPFVNIACGGDSVSIIDPSVDTERVPLEELEPRFEARAEVSADQMEKIRAEAENFWT</sequence>
<evidence type="ECO:0000313" key="6">
    <source>
        <dbReference type="Proteomes" id="UP000011087"/>
    </source>
</evidence>
<evidence type="ECO:0000256" key="3">
    <source>
        <dbReference type="SAM" id="SignalP"/>
    </source>
</evidence>
<feature type="compositionally biased region" description="Basic and acidic residues" evidence="2">
    <location>
        <begin position="96"/>
        <end position="117"/>
    </location>
</feature>
<evidence type="ECO:0000313" key="4">
    <source>
        <dbReference type="EMBL" id="EKX48352.1"/>
    </source>
</evidence>
<reference evidence="4 6" key="1">
    <citation type="journal article" date="2012" name="Nature">
        <title>Algal genomes reveal evolutionary mosaicism and the fate of nucleomorphs.</title>
        <authorList>
            <consortium name="DOE Joint Genome Institute"/>
            <person name="Curtis B.A."/>
            <person name="Tanifuji G."/>
            <person name="Burki F."/>
            <person name="Gruber A."/>
            <person name="Irimia M."/>
            <person name="Maruyama S."/>
            <person name="Arias M.C."/>
            <person name="Ball S.G."/>
            <person name="Gile G.H."/>
            <person name="Hirakawa Y."/>
            <person name="Hopkins J.F."/>
            <person name="Kuo A."/>
            <person name="Rensing S.A."/>
            <person name="Schmutz J."/>
            <person name="Symeonidi A."/>
            <person name="Elias M."/>
            <person name="Eveleigh R.J."/>
            <person name="Herman E.K."/>
            <person name="Klute M.J."/>
            <person name="Nakayama T."/>
            <person name="Obornik M."/>
            <person name="Reyes-Prieto A."/>
            <person name="Armbrust E.V."/>
            <person name="Aves S.J."/>
            <person name="Beiko R.G."/>
            <person name="Coutinho P."/>
            <person name="Dacks J.B."/>
            <person name="Durnford D.G."/>
            <person name="Fast N.M."/>
            <person name="Green B.R."/>
            <person name="Grisdale C.J."/>
            <person name="Hempel F."/>
            <person name="Henrissat B."/>
            <person name="Hoppner M.P."/>
            <person name="Ishida K."/>
            <person name="Kim E."/>
            <person name="Koreny L."/>
            <person name="Kroth P.G."/>
            <person name="Liu Y."/>
            <person name="Malik S.B."/>
            <person name="Maier U.G."/>
            <person name="McRose D."/>
            <person name="Mock T."/>
            <person name="Neilson J.A."/>
            <person name="Onodera N.T."/>
            <person name="Poole A.M."/>
            <person name="Pritham E.J."/>
            <person name="Richards T.A."/>
            <person name="Rocap G."/>
            <person name="Roy S.W."/>
            <person name="Sarai C."/>
            <person name="Schaack S."/>
            <person name="Shirato S."/>
            <person name="Slamovits C.H."/>
            <person name="Spencer D.F."/>
            <person name="Suzuki S."/>
            <person name="Worden A.Z."/>
            <person name="Zauner S."/>
            <person name="Barry K."/>
            <person name="Bell C."/>
            <person name="Bharti A.K."/>
            <person name="Crow J.A."/>
            <person name="Grimwood J."/>
            <person name="Kramer R."/>
            <person name="Lindquist E."/>
            <person name="Lucas S."/>
            <person name="Salamov A."/>
            <person name="McFadden G.I."/>
            <person name="Lane C.E."/>
            <person name="Keeling P.J."/>
            <person name="Gray M.W."/>
            <person name="Grigoriev I.V."/>
            <person name="Archibald J.M."/>
        </authorList>
    </citation>
    <scope>NUCLEOTIDE SEQUENCE</scope>
    <source>
        <strain evidence="4 6">CCMP2712</strain>
    </source>
</reference>
<evidence type="ECO:0000256" key="2">
    <source>
        <dbReference type="SAM" id="MobiDB-lite"/>
    </source>
</evidence>
<protein>
    <recommendedName>
        <fullName evidence="7">B30.2/SPRY domain-containing protein</fullName>
    </recommendedName>
</protein>
<feature type="region of interest" description="Disordered" evidence="2">
    <location>
        <begin position="52"/>
        <end position="130"/>
    </location>
</feature>
<keyword evidence="3" id="KW-0732">Signal</keyword>
<reference evidence="6" key="2">
    <citation type="submission" date="2012-11" db="EMBL/GenBank/DDBJ databases">
        <authorList>
            <person name="Kuo A."/>
            <person name="Curtis B.A."/>
            <person name="Tanifuji G."/>
            <person name="Burki F."/>
            <person name="Gruber A."/>
            <person name="Irimia M."/>
            <person name="Maruyama S."/>
            <person name="Arias M.C."/>
            <person name="Ball S.G."/>
            <person name="Gile G.H."/>
            <person name="Hirakawa Y."/>
            <person name="Hopkins J.F."/>
            <person name="Rensing S.A."/>
            <person name="Schmutz J."/>
            <person name="Symeonidi A."/>
            <person name="Elias M."/>
            <person name="Eveleigh R.J."/>
            <person name="Herman E.K."/>
            <person name="Klute M.J."/>
            <person name="Nakayama T."/>
            <person name="Obornik M."/>
            <person name="Reyes-Prieto A."/>
            <person name="Armbrust E.V."/>
            <person name="Aves S.J."/>
            <person name="Beiko R.G."/>
            <person name="Coutinho P."/>
            <person name="Dacks J.B."/>
            <person name="Durnford D.G."/>
            <person name="Fast N.M."/>
            <person name="Green B.R."/>
            <person name="Grisdale C."/>
            <person name="Hempe F."/>
            <person name="Henrissat B."/>
            <person name="Hoppner M.P."/>
            <person name="Ishida K.-I."/>
            <person name="Kim E."/>
            <person name="Koreny L."/>
            <person name="Kroth P.G."/>
            <person name="Liu Y."/>
            <person name="Malik S.-B."/>
            <person name="Maier U.G."/>
            <person name="McRose D."/>
            <person name="Mock T."/>
            <person name="Neilson J.A."/>
            <person name="Onodera N.T."/>
            <person name="Poole A.M."/>
            <person name="Pritham E.J."/>
            <person name="Richards T.A."/>
            <person name="Rocap G."/>
            <person name="Roy S.W."/>
            <person name="Sarai C."/>
            <person name="Schaack S."/>
            <person name="Shirato S."/>
            <person name="Slamovits C.H."/>
            <person name="Spencer D.F."/>
            <person name="Suzuki S."/>
            <person name="Worden A.Z."/>
            <person name="Zauner S."/>
            <person name="Barry K."/>
            <person name="Bell C."/>
            <person name="Bharti A.K."/>
            <person name="Crow J.A."/>
            <person name="Grimwood J."/>
            <person name="Kramer R."/>
            <person name="Lindquist E."/>
            <person name="Lucas S."/>
            <person name="Salamov A."/>
            <person name="McFadden G.I."/>
            <person name="Lane C.E."/>
            <person name="Keeling P.J."/>
            <person name="Gray M.W."/>
            <person name="Grigoriev I.V."/>
            <person name="Archibald J.M."/>
        </authorList>
    </citation>
    <scope>NUCLEOTIDE SEQUENCE</scope>
    <source>
        <strain evidence="6">CCMP2712</strain>
    </source>
</reference>
<keyword evidence="6" id="KW-1185">Reference proteome</keyword>
<feature type="coiled-coil region" evidence="1">
    <location>
        <begin position="298"/>
        <end position="325"/>
    </location>
</feature>
<dbReference type="RefSeq" id="XP_005835332.1">
    <property type="nucleotide sequence ID" value="XM_005835275.1"/>
</dbReference>
<dbReference type="HOGENOM" id="CLU_467320_0_0_1"/>
<reference evidence="5" key="3">
    <citation type="submission" date="2015-06" db="UniProtKB">
        <authorList>
            <consortium name="EnsemblProtists"/>
        </authorList>
    </citation>
    <scope>IDENTIFICATION</scope>
</reference>
<accession>L1JJ79</accession>
<evidence type="ECO:0000256" key="1">
    <source>
        <dbReference type="SAM" id="Coils"/>
    </source>
</evidence>
<dbReference type="GeneID" id="17304939"/>
<proteinExistence type="predicted"/>
<evidence type="ECO:0008006" key="7">
    <source>
        <dbReference type="Google" id="ProtNLM"/>
    </source>
</evidence>
<evidence type="ECO:0000313" key="5">
    <source>
        <dbReference type="EnsemblProtists" id="EKX48352"/>
    </source>
</evidence>
<name>L1JJ79_GUITC</name>
<organism evidence="4">
    <name type="scientific">Guillardia theta (strain CCMP2712)</name>
    <name type="common">Cryptophyte</name>
    <dbReference type="NCBI Taxonomy" id="905079"/>
    <lineage>
        <taxon>Eukaryota</taxon>
        <taxon>Cryptophyceae</taxon>
        <taxon>Pyrenomonadales</taxon>
        <taxon>Geminigeraceae</taxon>
        <taxon>Guillardia</taxon>
    </lineage>
</organism>
<dbReference type="PaxDb" id="55529-EKX48352"/>
<dbReference type="Proteomes" id="UP000011087">
    <property type="component" value="Unassembled WGS sequence"/>
</dbReference>
<gene>
    <name evidence="4" type="ORF">GUITHDRAFT_136861</name>
</gene>
<dbReference type="EnsemblProtists" id="EKX48352">
    <property type="protein sequence ID" value="EKX48352"/>
    <property type="gene ID" value="GUITHDRAFT_136861"/>
</dbReference>
<dbReference type="KEGG" id="gtt:GUITHDRAFT_136861"/>
<feature type="chain" id="PRO_5008771399" description="B30.2/SPRY domain-containing protein" evidence="3">
    <location>
        <begin position="21"/>
        <end position="584"/>
    </location>
</feature>
<dbReference type="AlphaFoldDB" id="L1JJ79"/>
<keyword evidence="1" id="KW-0175">Coiled coil</keyword>
<dbReference type="EMBL" id="JH992986">
    <property type="protein sequence ID" value="EKX48352.1"/>
    <property type="molecule type" value="Genomic_DNA"/>
</dbReference>